<proteinExistence type="inferred from homology"/>
<evidence type="ECO:0000313" key="10">
    <source>
        <dbReference type="Proteomes" id="UP000002881"/>
    </source>
</evidence>
<protein>
    <recommendedName>
        <fullName evidence="6 7">Methionine aminopeptidase</fullName>
        <shortName evidence="6">MAP</shortName>
        <shortName evidence="6">MetAP</shortName>
        <ecNumber evidence="6 7">3.4.11.18</ecNumber>
    </recommendedName>
    <alternativeName>
        <fullName evidence="6">Peptidase M</fullName>
    </alternativeName>
</protein>
<sequence length="250" mass="26943">MVRLKSPEEICKIEIAAKIVAEVLAEMESYAVEGASALDMEKAAEELIHKRGGIPAFKGYSGYPYTLCVSVNEEVIHGFPLKEKIFVDGDIVSVDCGVNKDGFIGDAAKSFVVGSYRSEKDKLLLQRTEEALLKGIEMAVAGNRVGDIGYAVQNCVESAGLSVIRDYVGHGVGLSLHEDPQVPNYGRQGSGMLLRTGMTLAIEPMVASGHYSLEILEDGWTAVTADRSRAAHFEHDIAILEDGPKILSSL</sequence>
<evidence type="ECO:0000256" key="1">
    <source>
        <dbReference type="ARBA" id="ARBA00002521"/>
    </source>
</evidence>
<evidence type="ECO:0000256" key="7">
    <source>
        <dbReference type="RuleBase" id="RU003653"/>
    </source>
</evidence>
<feature type="binding site" evidence="6">
    <location>
        <position position="234"/>
    </location>
    <ligand>
        <name>a divalent metal cation</name>
        <dbReference type="ChEBI" id="CHEBI:60240"/>
        <label>1</label>
    </ligand>
</feature>
<dbReference type="InterPro" id="IPR001714">
    <property type="entry name" value="Pept_M24_MAP"/>
</dbReference>
<dbReference type="CDD" id="cd01086">
    <property type="entry name" value="MetAP1"/>
    <property type="match status" value="1"/>
</dbReference>
<organism evidence="9 10">
    <name type="scientific">Mesotoga prima MesG1.Ag.4.2</name>
    <dbReference type="NCBI Taxonomy" id="660470"/>
    <lineage>
        <taxon>Bacteria</taxon>
        <taxon>Thermotogati</taxon>
        <taxon>Thermotogota</taxon>
        <taxon>Thermotogae</taxon>
        <taxon>Kosmotogales</taxon>
        <taxon>Kosmotogaceae</taxon>
        <taxon>Mesotoga</taxon>
    </lineage>
</organism>
<name>I2F3B3_9BACT</name>
<feature type="binding site" evidence="6">
    <location>
        <position position="95"/>
    </location>
    <ligand>
        <name>a divalent metal cation</name>
        <dbReference type="ChEBI" id="CHEBI:60240"/>
        <label>1</label>
    </ligand>
</feature>
<keyword evidence="10" id="KW-1185">Reference proteome</keyword>
<dbReference type="KEGG" id="mpg:Theba_0699"/>
<feature type="binding site" evidence="6">
    <location>
        <position position="77"/>
    </location>
    <ligand>
        <name>substrate</name>
    </ligand>
</feature>
<feature type="binding site" evidence="6">
    <location>
        <position position="234"/>
    </location>
    <ligand>
        <name>a divalent metal cation</name>
        <dbReference type="ChEBI" id="CHEBI:60240"/>
        <label>2</label>
        <note>catalytic</note>
    </ligand>
</feature>
<reference evidence="9 10" key="1">
    <citation type="journal article" date="2012" name="Genome Biol. Evol.">
        <title>Genome Sequence of the Mesophilic Thermotogales Bacterium Mesotoga prima MesG1.Ag.4.2 Reveals the Largest Thermotogales Genome To Date.</title>
        <authorList>
            <person name="Zhaxybayeva O."/>
            <person name="Swithers K.S."/>
            <person name="Foght J."/>
            <person name="Green A.G."/>
            <person name="Bruce D."/>
            <person name="Detter C."/>
            <person name="Han S."/>
            <person name="Teshima H."/>
            <person name="Han J."/>
            <person name="Woyke T."/>
            <person name="Pitluck S."/>
            <person name="Nolan M."/>
            <person name="Ivanova N."/>
            <person name="Pati A."/>
            <person name="Land M.L."/>
            <person name="Dlutek M."/>
            <person name="Doolittle W.F."/>
            <person name="Noll K.M."/>
            <person name="Nesbo C.L."/>
        </authorList>
    </citation>
    <scope>NUCLEOTIDE SEQUENCE [LARGE SCALE GENOMIC DNA]</scope>
    <source>
        <strain evidence="10">mesG1.Ag.4.2</strain>
    </source>
</reference>
<dbReference type="InterPro" id="IPR000994">
    <property type="entry name" value="Pept_M24"/>
</dbReference>
<keyword evidence="3 6" id="KW-0645">Protease</keyword>
<dbReference type="InterPro" id="IPR002467">
    <property type="entry name" value="Pept_M24A_MAP1"/>
</dbReference>
<dbReference type="RefSeq" id="WP_014730477.1">
    <property type="nucleotide sequence ID" value="NC_017934.1"/>
</dbReference>
<dbReference type="InterPro" id="IPR036005">
    <property type="entry name" value="Creatinase/aminopeptidase-like"/>
</dbReference>
<dbReference type="STRING" id="660470.Theba_0699"/>
<evidence type="ECO:0000256" key="3">
    <source>
        <dbReference type="ARBA" id="ARBA00022670"/>
    </source>
</evidence>
<keyword evidence="5 6" id="KW-0378">Hydrolase</keyword>
<evidence type="ECO:0000313" key="9">
    <source>
        <dbReference type="EMBL" id="AFK06416.1"/>
    </source>
</evidence>
<feature type="binding site" evidence="6">
    <location>
        <position position="170"/>
    </location>
    <ligand>
        <name>a divalent metal cation</name>
        <dbReference type="ChEBI" id="CHEBI:60240"/>
        <label>2</label>
        <note>catalytic</note>
    </ligand>
</feature>
<comment type="cofactor">
    <cofactor evidence="6">
        <name>Co(2+)</name>
        <dbReference type="ChEBI" id="CHEBI:48828"/>
    </cofactor>
    <cofactor evidence="6">
        <name>Zn(2+)</name>
        <dbReference type="ChEBI" id="CHEBI:29105"/>
    </cofactor>
    <cofactor evidence="6">
        <name>Mn(2+)</name>
        <dbReference type="ChEBI" id="CHEBI:29035"/>
    </cofactor>
    <cofactor evidence="6">
        <name>Fe(2+)</name>
        <dbReference type="ChEBI" id="CHEBI:29033"/>
    </cofactor>
    <text evidence="6">Binds 2 divalent metal cations per subunit. Has a high-affinity and a low affinity metal-binding site. The true nature of the physiological cofactor is under debate. The enzyme is active with cobalt, zinc, manganese or divalent iron ions. Most likely, methionine aminopeptidases function as mononuclear Fe(2+)-metalloproteases under physiological conditions, and the catalytically relevant metal-binding site has been assigned to the histidine-containing high-affinity site.</text>
</comment>
<feature type="binding site" evidence="6">
    <location>
        <position position="106"/>
    </location>
    <ligand>
        <name>a divalent metal cation</name>
        <dbReference type="ChEBI" id="CHEBI:60240"/>
        <label>2</label>
        <note>catalytic</note>
    </ligand>
</feature>
<dbReference type="EC" id="3.4.11.18" evidence="6 7"/>
<dbReference type="PANTHER" id="PTHR43330">
    <property type="entry name" value="METHIONINE AMINOPEPTIDASE"/>
    <property type="match status" value="1"/>
</dbReference>
<evidence type="ECO:0000256" key="4">
    <source>
        <dbReference type="ARBA" id="ARBA00022723"/>
    </source>
</evidence>
<dbReference type="GO" id="GO:0070006">
    <property type="term" value="F:metalloaminopeptidase activity"/>
    <property type="evidence" value="ECO:0007669"/>
    <property type="project" value="UniProtKB-UniRule"/>
</dbReference>
<feature type="domain" description="Peptidase M24" evidence="8">
    <location>
        <begin position="12"/>
        <end position="239"/>
    </location>
</feature>
<dbReference type="Gene3D" id="3.90.230.10">
    <property type="entry name" value="Creatinase/methionine aminopeptidase superfamily"/>
    <property type="match status" value="1"/>
</dbReference>
<dbReference type="NCBIfam" id="TIGR00500">
    <property type="entry name" value="met_pdase_I"/>
    <property type="match status" value="1"/>
</dbReference>
<evidence type="ECO:0000256" key="6">
    <source>
        <dbReference type="HAMAP-Rule" id="MF_01974"/>
    </source>
</evidence>
<dbReference type="GO" id="GO:0006508">
    <property type="term" value="P:proteolysis"/>
    <property type="evidence" value="ECO:0007669"/>
    <property type="project" value="UniProtKB-KW"/>
</dbReference>
<dbReference type="Pfam" id="PF00557">
    <property type="entry name" value="Peptidase_M24"/>
    <property type="match status" value="1"/>
</dbReference>
<keyword evidence="2 6" id="KW-0031">Aminopeptidase</keyword>
<keyword evidence="4 6" id="KW-0479">Metal-binding</keyword>
<evidence type="ECO:0000259" key="8">
    <source>
        <dbReference type="Pfam" id="PF00557"/>
    </source>
</evidence>
<dbReference type="AlphaFoldDB" id="I2F3B3"/>
<dbReference type="HOGENOM" id="CLU_015857_0_1_0"/>
<feature type="binding site" evidence="6">
    <location>
        <position position="203"/>
    </location>
    <ligand>
        <name>a divalent metal cation</name>
        <dbReference type="ChEBI" id="CHEBI:60240"/>
        <label>2</label>
        <note>catalytic</note>
    </ligand>
</feature>
<dbReference type="PANTHER" id="PTHR43330:SF27">
    <property type="entry name" value="METHIONINE AMINOPEPTIDASE"/>
    <property type="match status" value="1"/>
</dbReference>
<comment type="function">
    <text evidence="1 6">Removes the N-terminal methionine from nascent proteins. The N-terminal methionine is often cleaved when the second residue in the primary sequence is small and uncharged (Met-Ala-, Cys, Gly, Pro, Ser, Thr, or Val). Requires deformylation of the N(alpha)-formylated initiator methionine before it can be hydrolyzed.</text>
</comment>
<dbReference type="Proteomes" id="UP000002881">
    <property type="component" value="Chromosome"/>
</dbReference>
<dbReference type="PROSITE" id="PS00680">
    <property type="entry name" value="MAP_1"/>
    <property type="match status" value="1"/>
</dbReference>
<gene>
    <name evidence="6" type="primary">map</name>
    <name evidence="9" type="ORF">Theba_0699</name>
</gene>
<feature type="binding site" evidence="6">
    <location>
        <position position="177"/>
    </location>
    <ligand>
        <name>substrate</name>
    </ligand>
</feature>
<comment type="subunit">
    <text evidence="6">Monomer.</text>
</comment>
<evidence type="ECO:0000256" key="2">
    <source>
        <dbReference type="ARBA" id="ARBA00022438"/>
    </source>
</evidence>
<dbReference type="GO" id="GO:0046872">
    <property type="term" value="F:metal ion binding"/>
    <property type="evidence" value="ECO:0007669"/>
    <property type="project" value="UniProtKB-UniRule"/>
</dbReference>
<dbReference type="eggNOG" id="COG0024">
    <property type="taxonomic scope" value="Bacteria"/>
</dbReference>
<evidence type="ECO:0000256" key="5">
    <source>
        <dbReference type="ARBA" id="ARBA00022801"/>
    </source>
</evidence>
<accession>I2F3B3</accession>
<comment type="similarity">
    <text evidence="6">Belongs to the peptidase M24A family. Methionine aminopeptidase type 1 subfamily.</text>
</comment>
<dbReference type="GeneID" id="87106543"/>
<feature type="binding site" evidence="6">
    <location>
        <position position="106"/>
    </location>
    <ligand>
        <name>a divalent metal cation</name>
        <dbReference type="ChEBI" id="CHEBI:60240"/>
        <label>1</label>
    </ligand>
</feature>
<comment type="catalytic activity">
    <reaction evidence="6 7">
        <text>Release of N-terminal amino acids, preferentially methionine, from peptides and arylamides.</text>
        <dbReference type="EC" id="3.4.11.18"/>
    </reaction>
</comment>
<dbReference type="HAMAP" id="MF_01974">
    <property type="entry name" value="MetAP_1"/>
    <property type="match status" value="1"/>
</dbReference>
<dbReference type="GO" id="GO:0005829">
    <property type="term" value="C:cytosol"/>
    <property type="evidence" value="ECO:0007669"/>
    <property type="project" value="TreeGrafter"/>
</dbReference>
<dbReference type="GO" id="GO:0004239">
    <property type="term" value="F:initiator methionyl aminopeptidase activity"/>
    <property type="evidence" value="ECO:0007669"/>
    <property type="project" value="UniProtKB-UniRule"/>
</dbReference>
<dbReference type="EMBL" id="CP003532">
    <property type="protein sequence ID" value="AFK06416.1"/>
    <property type="molecule type" value="Genomic_DNA"/>
</dbReference>
<dbReference type="PRINTS" id="PR00599">
    <property type="entry name" value="MAPEPTIDASE"/>
</dbReference>
<dbReference type="SUPFAM" id="SSF55920">
    <property type="entry name" value="Creatinase/aminopeptidase"/>
    <property type="match status" value="1"/>
</dbReference>